<dbReference type="eggNOG" id="COG1309">
    <property type="taxonomic scope" value="Bacteria"/>
</dbReference>
<dbReference type="Pfam" id="PF00440">
    <property type="entry name" value="TetR_N"/>
    <property type="match status" value="1"/>
</dbReference>
<evidence type="ECO:0000313" key="5">
    <source>
        <dbReference type="Proteomes" id="UP000035009"/>
    </source>
</evidence>
<reference evidence="4 5" key="1">
    <citation type="submission" date="2013-02" db="EMBL/GenBank/DDBJ databases">
        <title>Whole genome shotgun sequence of Gordonia malaquae NBRC 108250.</title>
        <authorList>
            <person name="Yoshida I."/>
            <person name="Hosoyama A."/>
            <person name="Tsuchikane K."/>
            <person name="Ando Y."/>
            <person name="Baba S."/>
            <person name="Ohji S."/>
            <person name="Hamada M."/>
            <person name="Tamura T."/>
            <person name="Yamazoe A."/>
            <person name="Yamazaki S."/>
            <person name="Fujita N."/>
        </authorList>
    </citation>
    <scope>NUCLEOTIDE SEQUENCE [LARGE SCALE GENOMIC DNA]</scope>
    <source>
        <strain evidence="4 5">NBRC 108250</strain>
    </source>
</reference>
<sequence length="189" mass="20513">MGRPAKHDADDFIDAAVAVFAARGVRAVTLAAVADRLGATNGSIYYRFPDRTSLLQAVWLRTTAEFRRNYLEVVGEHPTVHAAVDASAWVVEWCRDNLEKAQILQSGPRTFDADGEPAQRSDETATEAELRTIVTSLTGKTAATADEIAFVMIELPLAVVRRRLQAGTPPGDREIDLVRGLATAVLVGR</sequence>
<evidence type="ECO:0000256" key="2">
    <source>
        <dbReference type="PROSITE-ProRule" id="PRU00335"/>
    </source>
</evidence>
<keyword evidence="5" id="KW-1185">Reference proteome</keyword>
<dbReference type="OrthoDB" id="8701707at2"/>
<proteinExistence type="predicted"/>
<dbReference type="Gene3D" id="1.10.357.10">
    <property type="entry name" value="Tetracycline Repressor, domain 2"/>
    <property type="match status" value="1"/>
</dbReference>
<accession>M3TII2</accession>
<evidence type="ECO:0000256" key="1">
    <source>
        <dbReference type="ARBA" id="ARBA00023125"/>
    </source>
</evidence>
<evidence type="ECO:0000313" key="4">
    <source>
        <dbReference type="EMBL" id="GAC81316.1"/>
    </source>
</evidence>
<dbReference type="AlphaFoldDB" id="M3TII2"/>
<dbReference type="STRING" id="410332.SAMN04488550_1231"/>
<dbReference type="InterPro" id="IPR001647">
    <property type="entry name" value="HTH_TetR"/>
</dbReference>
<gene>
    <name evidence="4" type="ORF">GM1_032_00160</name>
</gene>
<dbReference type="GO" id="GO:0000976">
    <property type="term" value="F:transcription cis-regulatory region binding"/>
    <property type="evidence" value="ECO:0007669"/>
    <property type="project" value="TreeGrafter"/>
</dbReference>
<evidence type="ECO:0000259" key="3">
    <source>
        <dbReference type="PROSITE" id="PS50977"/>
    </source>
</evidence>
<dbReference type="Proteomes" id="UP000035009">
    <property type="component" value="Unassembled WGS sequence"/>
</dbReference>
<dbReference type="InterPro" id="IPR050109">
    <property type="entry name" value="HTH-type_TetR-like_transc_reg"/>
</dbReference>
<name>M3TII2_GORML</name>
<dbReference type="PANTHER" id="PTHR30055">
    <property type="entry name" value="HTH-TYPE TRANSCRIPTIONAL REGULATOR RUTR"/>
    <property type="match status" value="1"/>
</dbReference>
<dbReference type="SUPFAM" id="SSF46689">
    <property type="entry name" value="Homeodomain-like"/>
    <property type="match status" value="1"/>
</dbReference>
<dbReference type="InterPro" id="IPR009057">
    <property type="entry name" value="Homeodomain-like_sf"/>
</dbReference>
<dbReference type="PROSITE" id="PS50977">
    <property type="entry name" value="HTH_TETR_2"/>
    <property type="match status" value="1"/>
</dbReference>
<dbReference type="PANTHER" id="PTHR30055:SF148">
    <property type="entry name" value="TETR-FAMILY TRANSCRIPTIONAL REGULATOR"/>
    <property type="match status" value="1"/>
</dbReference>
<feature type="domain" description="HTH tetR-type" evidence="3">
    <location>
        <begin position="6"/>
        <end position="66"/>
    </location>
</feature>
<dbReference type="EMBL" id="BAOP01000032">
    <property type="protein sequence ID" value="GAC81316.1"/>
    <property type="molecule type" value="Genomic_DNA"/>
</dbReference>
<organism evidence="4 5">
    <name type="scientific">Gordonia malaquae NBRC 108250</name>
    <dbReference type="NCBI Taxonomy" id="1223542"/>
    <lineage>
        <taxon>Bacteria</taxon>
        <taxon>Bacillati</taxon>
        <taxon>Actinomycetota</taxon>
        <taxon>Actinomycetes</taxon>
        <taxon>Mycobacteriales</taxon>
        <taxon>Gordoniaceae</taxon>
        <taxon>Gordonia</taxon>
    </lineage>
</organism>
<dbReference type="PRINTS" id="PR00455">
    <property type="entry name" value="HTHTETR"/>
</dbReference>
<dbReference type="GO" id="GO:0003700">
    <property type="term" value="F:DNA-binding transcription factor activity"/>
    <property type="evidence" value="ECO:0007669"/>
    <property type="project" value="TreeGrafter"/>
</dbReference>
<feature type="DNA-binding region" description="H-T-H motif" evidence="2">
    <location>
        <begin position="29"/>
        <end position="48"/>
    </location>
</feature>
<dbReference type="RefSeq" id="WP_008380973.1">
    <property type="nucleotide sequence ID" value="NZ_BAOP01000032.1"/>
</dbReference>
<keyword evidence="1 2" id="KW-0238">DNA-binding</keyword>
<protein>
    <submittedName>
        <fullName evidence="4">Putative TetR family transcriptional regulator</fullName>
    </submittedName>
</protein>
<comment type="caution">
    <text evidence="4">The sequence shown here is derived from an EMBL/GenBank/DDBJ whole genome shotgun (WGS) entry which is preliminary data.</text>
</comment>